<feature type="compositionally biased region" description="Low complexity" evidence="1">
    <location>
        <begin position="511"/>
        <end position="526"/>
    </location>
</feature>
<comment type="caution">
    <text evidence="2">The sequence shown here is derived from an EMBL/GenBank/DDBJ whole genome shotgun (WGS) entry which is preliminary data.</text>
</comment>
<dbReference type="EMBL" id="JAACJM010000100">
    <property type="protein sequence ID" value="KAF5346661.1"/>
    <property type="molecule type" value="Genomic_DNA"/>
</dbReference>
<feature type="region of interest" description="Disordered" evidence="1">
    <location>
        <begin position="508"/>
        <end position="541"/>
    </location>
</feature>
<feature type="region of interest" description="Disordered" evidence="1">
    <location>
        <begin position="679"/>
        <end position="704"/>
    </location>
</feature>
<protein>
    <submittedName>
        <fullName evidence="2">Uncharacterized protein</fullName>
    </submittedName>
</protein>
<proteinExistence type="predicted"/>
<accession>A0A8H5FRP5</accession>
<reference evidence="2 3" key="1">
    <citation type="journal article" date="2020" name="ISME J.">
        <title>Uncovering the hidden diversity of litter-decomposition mechanisms in mushroom-forming fungi.</title>
        <authorList>
            <person name="Floudas D."/>
            <person name="Bentzer J."/>
            <person name="Ahren D."/>
            <person name="Johansson T."/>
            <person name="Persson P."/>
            <person name="Tunlid A."/>
        </authorList>
    </citation>
    <scope>NUCLEOTIDE SEQUENCE [LARGE SCALE GENOMIC DNA]</scope>
    <source>
        <strain evidence="2 3">CBS 291.85</strain>
    </source>
</reference>
<feature type="compositionally biased region" description="Low complexity" evidence="1">
    <location>
        <begin position="1"/>
        <end position="13"/>
    </location>
</feature>
<dbReference type="AlphaFoldDB" id="A0A8H5FRP5"/>
<feature type="region of interest" description="Disordered" evidence="1">
    <location>
        <begin position="1"/>
        <end position="43"/>
    </location>
</feature>
<dbReference type="CDD" id="cd11296">
    <property type="entry name" value="O-FucT_like"/>
    <property type="match status" value="1"/>
</dbReference>
<dbReference type="Proteomes" id="UP000559256">
    <property type="component" value="Unassembled WGS sequence"/>
</dbReference>
<feature type="compositionally biased region" description="Polar residues" evidence="1">
    <location>
        <begin position="686"/>
        <end position="695"/>
    </location>
</feature>
<feature type="compositionally biased region" description="Basic residues" evidence="1">
    <location>
        <begin position="23"/>
        <end position="38"/>
    </location>
</feature>
<dbReference type="Gene3D" id="3.40.50.11350">
    <property type="match status" value="1"/>
</dbReference>
<feature type="compositionally biased region" description="Polar residues" evidence="1">
    <location>
        <begin position="527"/>
        <end position="536"/>
    </location>
</feature>
<evidence type="ECO:0000256" key="1">
    <source>
        <dbReference type="SAM" id="MobiDB-lite"/>
    </source>
</evidence>
<evidence type="ECO:0000313" key="3">
    <source>
        <dbReference type="Proteomes" id="UP000559256"/>
    </source>
</evidence>
<sequence length="771" mass="86790">MFLPKFKPFSPLSTPSPSPPPSPKHHGSRDHIHVHGRGRSSSSLDLLLPLPAAVSPRRSHHRRTRTRTRFFPYALTFRRYSLGSRVLVLFAGVLCLLFYRRLFNNGSEIHDYDHDHRYTSTSTSYPRPWSYLSNASSLPSSPLASTTSPSALNQQELPPLYEKWIRYERSLPQHDWSLSSPPPLFSLGPGSERKKQTKYLFVANHAYGVGWGNVLQEMFLNAYLAFVFDNYTWDKHESDYSEFKGKKIPSRIPVSSMLSGFMIGDPFSQQSHLSQVGDNSDGIPPAISKEYFTKICPNPKIITTGLKRRDLTSGPMVMEDANSANPHNHAHMEDGLTKMNKWIEQINEIDDACLQVGHDGTGMVGGDGDDEEASVFDLWFFFQPSILTLWPALLTSPVITQFGFSELVKEGFEANRGLFYPFHPHNRVYSVAEAQADPVLVRGYVHGPSEPPSQLADPGLSLSSFLPWPISMPKFFRIPDHISISTSLSSVLSPISSFFHKFTTPQAPLKPTSNSSHSPTPNAHNPLNFNPSSLTAPSDADNDTATIPNLLTLHIRRGDFLDFCRDLKTWGVGFQGFNMFEELSFLSDSTYLEGTMDRLDGQDGNDRDMVLDRDDGSAWNWETYRKHCLPSIEEIVDKVARVLKDQEVVKSRTSWTVYIMSNAPKGWLDELKDALTFSSSISSSSPNTNENTKSPNHNQNQNQIQSSMKIKVHTSRDLKLTRDQKYIAQAVDMYIARRSEVFVGNGFSSLSSNIVMLRMADGVKPEKTRLW</sequence>
<organism evidence="2 3">
    <name type="scientific">Tetrapyrgos nigripes</name>
    <dbReference type="NCBI Taxonomy" id="182062"/>
    <lineage>
        <taxon>Eukaryota</taxon>
        <taxon>Fungi</taxon>
        <taxon>Dikarya</taxon>
        <taxon>Basidiomycota</taxon>
        <taxon>Agaricomycotina</taxon>
        <taxon>Agaricomycetes</taxon>
        <taxon>Agaricomycetidae</taxon>
        <taxon>Agaricales</taxon>
        <taxon>Marasmiineae</taxon>
        <taxon>Marasmiaceae</taxon>
        <taxon>Tetrapyrgos</taxon>
    </lineage>
</organism>
<dbReference type="OrthoDB" id="2559662at2759"/>
<gene>
    <name evidence="2" type="ORF">D9758_013213</name>
</gene>
<evidence type="ECO:0000313" key="2">
    <source>
        <dbReference type="EMBL" id="KAF5346661.1"/>
    </source>
</evidence>
<name>A0A8H5FRP5_9AGAR</name>
<keyword evidence="3" id="KW-1185">Reference proteome</keyword>